<dbReference type="PANTHER" id="PTHR12174">
    <property type="entry name" value="SIGNAL PEPTIDE PEPTIDASE"/>
    <property type="match status" value="1"/>
</dbReference>
<dbReference type="GO" id="GO:0098553">
    <property type="term" value="C:lumenal side of endoplasmic reticulum membrane"/>
    <property type="evidence" value="ECO:0007669"/>
    <property type="project" value="TreeGrafter"/>
</dbReference>
<evidence type="ECO:0000256" key="2">
    <source>
        <dbReference type="ARBA" id="ARBA00004337"/>
    </source>
</evidence>
<dbReference type="GO" id="GO:0030660">
    <property type="term" value="C:Golgi-associated vesicle membrane"/>
    <property type="evidence" value="ECO:0007669"/>
    <property type="project" value="TreeGrafter"/>
</dbReference>
<feature type="signal peptide" evidence="13">
    <location>
        <begin position="1"/>
        <end position="19"/>
    </location>
</feature>
<evidence type="ECO:0000259" key="14">
    <source>
        <dbReference type="Pfam" id="PF02225"/>
    </source>
</evidence>
<feature type="non-terminal residue" evidence="15">
    <location>
        <position position="274"/>
    </location>
</feature>
<dbReference type="Gene3D" id="3.50.30.30">
    <property type="match status" value="1"/>
</dbReference>
<keyword evidence="7" id="KW-0967">Endosome</keyword>
<keyword evidence="8" id="KW-0378">Hydrolase</keyword>
<keyword evidence="5 12" id="KW-0812">Transmembrane</keyword>
<dbReference type="InterPro" id="IPR046450">
    <property type="entry name" value="PA_dom_sf"/>
</dbReference>
<comment type="function">
    <text evidence="1">Intramembrane-cleaving aspartic protease (I-CLiP) that cleaves type II membrane signal peptides in the hydrophobic plane of the membrane.</text>
</comment>
<dbReference type="GO" id="GO:0005765">
    <property type="term" value="C:lysosomal membrane"/>
    <property type="evidence" value="ECO:0007669"/>
    <property type="project" value="TreeGrafter"/>
</dbReference>
<dbReference type="GO" id="GO:0098554">
    <property type="term" value="C:cytoplasmic side of endoplasmic reticulum membrane"/>
    <property type="evidence" value="ECO:0007669"/>
    <property type="project" value="TreeGrafter"/>
</dbReference>
<evidence type="ECO:0000256" key="10">
    <source>
        <dbReference type="ARBA" id="ARBA00023136"/>
    </source>
</evidence>
<organism evidence="15 16">
    <name type="scientific">Gossypium laxum</name>
    <dbReference type="NCBI Taxonomy" id="34288"/>
    <lineage>
        <taxon>Eukaryota</taxon>
        <taxon>Viridiplantae</taxon>
        <taxon>Streptophyta</taxon>
        <taxon>Embryophyta</taxon>
        <taxon>Tracheophyta</taxon>
        <taxon>Spermatophyta</taxon>
        <taxon>Magnoliopsida</taxon>
        <taxon>eudicotyledons</taxon>
        <taxon>Gunneridae</taxon>
        <taxon>Pentapetalae</taxon>
        <taxon>rosids</taxon>
        <taxon>malvids</taxon>
        <taxon>Malvales</taxon>
        <taxon>Malvaceae</taxon>
        <taxon>Malvoideae</taxon>
        <taxon>Gossypium</taxon>
    </lineage>
</organism>
<keyword evidence="9 12" id="KW-1133">Transmembrane helix</keyword>
<evidence type="ECO:0000256" key="8">
    <source>
        <dbReference type="ARBA" id="ARBA00022801"/>
    </source>
</evidence>
<feature type="non-terminal residue" evidence="15">
    <location>
        <position position="1"/>
    </location>
</feature>
<dbReference type="InterPro" id="IPR007369">
    <property type="entry name" value="Peptidase_A22B_SPP"/>
</dbReference>
<evidence type="ECO:0000256" key="6">
    <source>
        <dbReference type="ARBA" id="ARBA00022729"/>
    </source>
</evidence>
<dbReference type="GO" id="GO:0033619">
    <property type="term" value="P:membrane protein proteolysis"/>
    <property type="evidence" value="ECO:0007669"/>
    <property type="project" value="TreeGrafter"/>
</dbReference>
<evidence type="ECO:0000256" key="1">
    <source>
        <dbReference type="ARBA" id="ARBA00003012"/>
    </source>
</evidence>
<dbReference type="AlphaFoldDB" id="A0A7J9A4C8"/>
<dbReference type="FunFam" id="3.50.30.30:FF:000007">
    <property type="entry name" value="Signal peptide peptidase-like 3"/>
    <property type="match status" value="1"/>
</dbReference>
<keyword evidence="16" id="KW-1185">Reference proteome</keyword>
<dbReference type="Pfam" id="PF04258">
    <property type="entry name" value="Peptidase_A22B"/>
    <property type="match status" value="1"/>
</dbReference>
<comment type="subcellular location">
    <subcellularLocation>
        <location evidence="2">Endosome membrane</location>
        <topology evidence="2">Multi-pass membrane protein</topology>
    </subcellularLocation>
</comment>
<evidence type="ECO:0000256" key="4">
    <source>
        <dbReference type="ARBA" id="ARBA00022670"/>
    </source>
</evidence>
<dbReference type="EMBL" id="JABEZV010000008">
    <property type="protein sequence ID" value="MBA0718722.1"/>
    <property type="molecule type" value="Genomic_DNA"/>
</dbReference>
<dbReference type="InterPro" id="IPR003137">
    <property type="entry name" value="PA_domain"/>
</dbReference>
<protein>
    <recommendedName>
        <fullName evidence="14">PA domain-containing protein</fullName>
    </recommendedName>
</protein>
<evidence type="ECO:0000256" key="5">
    <source>
        <dbReference type="ARBA" id="ARBA00022692"/>
    </source>
</evidence>
<comment type="caution">
    <text evidence="15">The sequence shown here is derived from an EMBL/GenBank/DDBJ whole genome shotgun (WGS) entry which is preliminary data.</text>
</comment>
<proteinExistence type="inferred from homology"/>
<evidence type="ECO:0000256" key="3">
    <source>
        <dbReference type="ARBA" id="ARBA00006859"/>
    </source>
</evidence>
<dbReference type="Proteomes" id="UP000593574">
    <property type="component" value="Unassembled WGS sequence"/>
</dbReference>
<evidence type="ECO:0000256" key="12">
    <source>
        <dbReference type="SAM" id="Phobius"/>
    </source>
</evidence>
<keyword evidence="10 12" id="KW-0472">Membrane</keyword>
<sequence length="274" mass="30064">VFLITALISLVCQVCSVTAGDIVHDDDLAPKKPGCENDFVLVKVQTWVDGIEDAEFVGVGARFGTTIVSKEKNANQRRLILSDPRDCCSAPKNKLANDVIMVDRGHCKFTTKANYAQAAHASAILIINNQKDDMLEDKYIAKCQTPTFHAELYKMVCEPDETDLDIHIPAVMLPQDAGTSLEKMLISNSSVSVQLYSPTRPLVDIAEVFLWLMADALDEIPDTRPVGSGGIVDINTTSAILFVVVASCFLVMLYKLMSYWFVELLVVLFCIGGV</sequence>
<evidence type="ECO:0000256" key="9">
    <source>
        <dbReference type="ARBA" id="ARBA00022989"/>
    </source>
</evidence>
<feature type="transmembrane region" description="Helical" evidence="12">
    <location>
        <begin position="240"/>
        <end position="271"/>
    </location>
</feature>
<evidence type="ECO:0000256" key="11">
    <source>
        <dbReference type="ARBA" id="ARBA00023180"/>
    </source>
</evidence>
<reference evidence="15 16" key="1">
    <citation type="journal article" date="2019" name="Genome Biol. Evol.">
        <title>Insights into the evolution of the New World diploid cottons (Gossypium, subgenus Houzingenia) based on genome sequencing.</title>
        <authorList>
            <person name="Grover C.E."/>
            <person name="Arick M.A. 2nd"/>
            <person name="Thrash A."/>
            <person name="Conover J.L."/>
            <person name="Sanders W.S."/>
            <person name="Peterson D.G."/>
            <person name="Frelichowski J.E."/>
            <person name="Scheffler J.A."/>
            <person name="Scheffler B.E."/>
            <person name="Wendel J.F."/>
        </authorList>
    </citation>
    <scope>NUCLEOTIDE SEQUENCE [LARGE SCALE GENOMIC DNA]</scope>
    <source>
        <strain evidence="15">4</strain>
        <tissue evidence="15">Leaf</tissue>
    </source>
</reference>
<dbReference type="GO" id="GO:0042500">
    <property type="term" value="F:aspartic endopeptidase activity, intramembrane cleaving"/>
    <property type="evidence" value="ECO:0007669"/>
    <property type="project" value="InterPro"/>
</dbReference>
<evidence type="ECO:0000256" key="13">
    <source>
        <dbReference type="SAM" id="SignalP"/>
    </source>
</evidence>
<name>A0A7J9A4C8_9ROSI</name>
<evidence type="ECO:0000313" key="15">
    <source>
        <dbReference type="EMBL" id="MBA0718722.1"/>
    </source>
</evidence>
<keyword evidence="11" id="KW-0325">Glycoprotein</keyword>
<dbReference type="PANTHER" id="PTHR12174:SF75">
    <property type="entry name" value="SIGNAL PEPTIDE PEPTIDASE-LIKE 2"/>
    <property type="match status" value="1"/>
</dbReference>
<keyword evidence="4" id="KW-0645">Protease</keyword>
<feature type="chain" id="PRO_5029670189" description="PA domain-containing protein" evidence="13">
    <location>
        <begin position="20"/>
        <end position="274"/>
    </location>
</feature>
<evidence type="ECO:0000313" key="16">
    <source>
        <dbReference type="Proteomes" id="UP000593574"/>
    </source>
</evidence>
<feature type="domain" description="PA" evidence="14">
    <location>
        <begin position="84"/>
        <end position="181"/>
    </location>
</feature>
<gene>
    <name evidence="15" type="ORF">Golax_006452</name>
</gene>
<accession>A0A7J9A4C8</accession>
<evidence type="ECO:0000256" key="7">
    <source>
        <dbReference type="ARBA" id="ARBA00022753"/>
    </source>
</evidence>
<dbReference type="Pfam" id="PF02225">
    <property type="entry name" value="PA"/>
    <property type="match status" value="1"/>
</dbReference>
<dbReference type="GO" id="GO:0010008">
    <property type="term" value="C:endosome membrane"/>
    <property type="evidence" value="ECO:0007669"/>
    <property type="project" value="UniProtKB-SubCell"/>
</dbReference>
<comment type="similarity">
    <text evidence="3">Belongs to the peptidase A22B family.</text>
</comment>
<keyword evidence="6 13" id="KW-0732">Signal</keyword>
<dbReference type="SUPFAM" id="SSF52025">
    <property type="entry name" value="PA domain"/>
    <property type="match status" value="1"/>
</dbReference>